<evidence type="ECO:0000256" key="8">
    <source>
        <dbReference type="ARBA" id="ARBA00061188"/>
    </source>
</evidence>
<evidence type="ECO:0000256" key="5">
    <source>
        <dbReference type="ARBA" id="ARBA00022822"/>
    </source>
</evidence>
<dbReference type="NCBIfam" id="TIGR01245">
    <property type="entry name" value="trpD"/>
    <property type="match status" value="1"/>
</dbReference>
<comment type="similarity">
    <text evidence="9">Belongs to the anthranilate phosphoribosyltransferase family.</text>
</comment>
<evidence type="ECO:0000259" key="11">
    <source>
        <dbReference type="Pfam" id="PF02885"/>
    </source>
</evidence>
<dbReference type="InterPro" id="IPR000312">
    <property type="entry name" value="Glycosyl_Trfase_fam3"/>
</dbReference>
<comment type="pathway">
    <text evidence="1 9">Amino-acid biosynthesis; L-tryptophan biosynthesis; L-tryptophan from chorismate: step 2/5.</text>
</comment>
<gene>
    <name evidence="9 12" type="primary">trpD</name>
    <name evidence="12" type="ORF">GCM10011507_29480</name>
</gene>
<keyword evidence="6 9" id="KW-0057">Aromatic amino acid biosynthesis</keyword>
<evidence type="ECO:0000256" key="6">
    <source>
        <dbReference type="ARBA" id="ARBA00023141"/>
    </source>
</evidence>
<dbReference type="SUPFAM" id="SSF52418">
    <property type="entry name" value="Nucleoside phosphorylase/phosphoribosyltransferase catalytic domain"/>
    <property type="match status" value="1"/>
</dbReference>
<dbReference type="PANTHER" id="PTHR43285:SF2">
    <property type="entry name" value="ANTHRANILATE PHOSPHORIBOSYLTRANSFERASE"/>
    <property type="match status" value="1"/>
</dbReference>
<dbReference type="Pfam" id="PF02885">
    <property type="entry name" value="Glycos_trans_3N"/>
    <property type="match status" value="1"/>
</dbReference>
<feature type="binding site" evidence="9">
    <location>
        <position position="246"/>
    </location>
    <ligand>
        <name>Mg(2+)</name>
        <dbReference type="ChEBI" id="CHEBI:18420"/>
        <label>2</label>
    </ligand>
</feature>
<evidence type="ECO:0000313" key="12">
    <source>
        <dbReference type="EMBL" id="GGA76187.1"/>
    </source>
</evidence>
<keyword evidence="5 9" id="KW-0822">Tryptophan biosynthesis</keyword>
<keyword evidence="9" id="KW-0460">Magnesium</keyword>
<comment type="cofactor">
    <cofactor evidence="9">
        <name>Mg(2+)</name>
        <dbReference type="ChEBI" id="CHEBI:18420"/>
    </cofactor>
    <text evidence="9">Binds 2 magnesium ions per monomer.</text>
</comment>
<evidence type="ECO:0000256" key="1">
    <source>
        <dbReference type="ARBA" id="ARBA00004907"/>
    </source>
</evidence>
<dbReference type="Proteomes" id="UP000648801">
    <property type="component" value="Unassembled WGS sequence"/>
</dbReference>
<evidence type="ECO:0000313" key="13">
    <source>
        <dbReference type="Proteomes" id="UP000648801"/>
    </source>
</evidence>
<keyword evidence="3 9" id="KW-0328">Glycosyltransferase</keyword>
<comment type="similarity">
    <text evidence="8">In the C-terminal section; belongs to the anthranilate phosphoribosyltransferase family.</text>
</comment>
<comment type="function">
    <text evidence="9">Catalyzes the transfer of the phosphoribosyl group of 5-phosphorylribose-1-pyrophosphate (PRPP) to anthranilate to yield N-(5'-phosphoribosyl)-anthranilate (PRA).</text>
</comment>
<feature type="binding site" evidence="9">
    <location>
        <begin position="95"/>
        <end position="98"/>
    </location>
    <ligand>
        <name>5-phospho-alpha-D-ribose 1-diphosphate</name>
        <dbReference type="ChEBI" id="CHEBI:58017"/>
    </ligand>
</feature>
<dbReference type="Gene3D" id="1.20.970.10">
    <property type="entry name" value="Transferase, Pyrimidine Nucleoside Phosphorylase, Chain C"/>
    <property type="match status" value="1"/>
</dbReference>
<dbReference type="FunFam" id="3.40.1030.10:FF:000002">
    <property type="entry name" value="Anthranilate phosphoribosyltransferase"/>
    <property type="match status" value="1"/>
</dbReference>
<dbReference type="Gene3D" id="3.40.1030.10">
    <property type="entry name" value="Nucleoside phosphorylase/phosphoribosyltransferase catalytic domain"/>
    <property type="match status" value="1"/>
</dbReference>
<evidence type="ECO:0000256" key="4">
    <source>
        <dbReference type="ARBA" id="ARBA00022679"/>
    </source>
</evidence>
<dbReference type="HAMAP" id="MF_00211">
    <property type="entry name" value="TrpD"/>
    <property type="match status" value="1"/>
</dbReference>
<feature type="binding site" evidence="9">
    <location>
        <position position="93"/>
    </location>
    <ligand>
        <name>5-phospho-alpha-D-ribose 1-diphosphate</name>
        <dbReference type="ChEBI" id="CHEBI:58017"/>
    </ligand>
</feature>
<feature type="domain" description="Glycosyl transferase family 3 N-terminal" evidence="11">
    <location>
        <begin position="5"/>
        <end position="66"/>
    </location>
</feature>
<feature type="binding site" evidence="9">
    <location>
        <begin position="120"/>
        <end position="128"/>
    </location>
    <ligand>
        <name>5-phospho-alpha-D-ribose 1-diphosphate</name>
        <dbReference type="ChEBI" id="CHEBI:58017"/>
    </ligand>
</feature>
<dbReference type="PANTHER" id="PTHR43285">
    <property type="entry name" value="ANTHRANILATE PHOSPHORIBOSYLTRANSFERASE"/>
    <property type="match status" value="1"/>
</dbReference>
<feature type="binding site" evidence="9">
    <location>
        <position position="246"/>
    </location>
    <ligand>
        <name>Mg(2+)</name>
        <dbReference type="ChEBI" id="CHEBI:18420"/>
        <label>1</label>
    </ligand>
</feature>
<evidence type="ECO:0000256" key="3">
    <source>
        <dbReference type="ARBA" id="ARBA00022676"/>
    </source>
</evidence>
<dbReference type="GO" id="GO:0004048">
    <property type="term" value="F:anthranilate phosphoribosyltransferase activity"/>
    <property type="evidence" value="ECO:0007669"/>
    <property type="project" value="UniProtKB-UniRule"/>
</dbReference>
<keyword evidence="4 9" id="KW-0808">Transferase</keyword>
<dbReference type="RefSeq" id="WP_188760275.1">
    <property type="nucleotide sequence ID" value="NZ_BMJB01000002.1"/>
</dbReference>
<dbReference type="InterPro" id="IPR005940">
    <property type="entry name" value="Anthranilate_Pribosyl_Tfrase"/>
</dbReference>
<feature type="binding site" evidence="9">
    <location>
        <position position="85"/>
    </location>
    <ligand>
        <name>5-phospho-alpha-D-ribose 1-diphosphate</name>
        <dbReference type="ChEBI" id="CHEBI:58017"/>
    </ligand>
</feature>
<proteinExistence type="inferred from homology"/>
<accession>A0A916W868</accession>
<evidence type="ECO:0000259" key="10">
    <source>
        <dbReference type="Pfam" id="PF00591"/>
    </source>
</evidence>
<feature type="binding site" evidence="9">
    <location>
        <position position="178"/>
    </location>
    <ligand>
        <name>anthranilate</name>
        <dbReference type="ChEBI" id="CHEBI:16567"/>
        <label>2</label>
    </ligand>
</feature>
<organism evidence="12 13">
    <name type="scientific">Edaphobacter acidisoli</name>
    <dbReference type="NCBI Taxonomy" id="2040573"/>
    <lineage>
        <taxon>Bacteria</taxon>
        <taxon>Pseudomonadati</taxon>
        <taxon>Acidobacteriota</taxon>
        <taxon>Terriglobia</taxon>
        <taxon>Terriglobales</taxon>
        <taxon>Acidobacteriaceae</taxon>
        <taxon>Edaphobacter</taxon>
    </lineage>
</organism>
<dbReference type="SUPFAM" id="SSF47648">
    <property type="entry name" value="Nucleoside phosphorylase/phosphoribosyltransferase N-terminal domain"/>
    <property type="match status" value="1"/>
</dbReference>
<evidence type="ECO:0000256" key="7">
    <source>
        <dbReference type="ARBA" id="ARBA00052328"/>
    </source>
</evidence>
<dbReference type="AlphaFoldDB" id="A0A916W868"/>
<dbReference type="EMBL" id="BMJB01000002">
    <property type="protein sequence ID" value="GGA76187.1"/>
    <property type="molecule type" value="Genomic_DNA"/>
</dbReference>
<dbReference type="GO" id="GO:0005829">
    <property type="term" value="C:cytosol"/>
    <property type="evidence" value="ECO:0007669"/>
    <property type="project" value="TreeGrafter"/>
</dbReference>
<feature type="binding site" evidence="9">
    <location>
        <position position="97"/>
    </location>
    <ligand>
        <name>Mg(2+)</name>
        <dbReference type="ChEBI" id="CHEBI:18420"/>
        <label>1</label>
    </ligand>
</feature>
<dbReference type="InterPro" id="IPR036320">
    <property type="entry name" value="Glycosyl_Trfase_fam3_N_dom_sf"/>
</dbReference>
<evidence type="ECO:0000256" key="2">
    <source>
        <dbReference type="ARBA" id="ARBA00022605"/>
    </source>
</evidence>
<keyword evidence="9" id="KW-0479">Metal-binding</keyword>
<keyword evidence="13" id="KW-1185">Reference proteome</keyword>
<keyword evidence="2 9" id="KW-0028">Amino-acid biosynthesis</keyword>
<dbReference type="Pfam" id="PF00591">
    <property type="entry name" value="Glycos_transf_3"/>
    <property type="match status" value="1"/>
</dbReference>
<comment type="caution">
    <text evidence="9">Lacks conserved residue(s) required for the propagation of feature annotation.</text>
</comment>
<feature type="domain" description="Glycosyl transferase family 3" evidence="10">
    <location>
        <begin position="79"/>
        <end position="342"/>
    </location>
</feature>
<feature type="binding site" evidence="9">
    <location>
        <position position="123"/>
    </location>
    <ligand>
        <name>anthranilate</name>
        <dbReference type="ChEBI" id="CHEBI:16567"/>
        <label>1</label>
    </ligand>
</feature>
<name>A0A916W868_9BACT</name>
<reference evidence="12" key="2">
    <citation type="submission" date="2020-09" db="EMBL/GenBank/DDBJ databases">
        <authorList>
            <person name="Sun Q."/>
            <person name="Zhou Y."/>
        </authorList>
    </citation>
    <scope>NUCLEOTIDE SEQUENCE</scope>
    <source>
        <strain evidence="12">CGMCC 1.15447</strain>
    </source>
</reference>
<evidence type="ECO:0000256" key="9">
    <source>
        <dbReference type="HAMAP-Rule" id="MF_00211"/>
    </source>
</evidence>
<protein>
    <recommendedName>
        <fullName evidence="9">Anthranilate phosphoribosyltransferase</fullName>
        <ecNumber evidence="9">2.4.2.18</ecNumber>
    </recommendedName>
</protein>
<feature type="binding site" evidence="9">
    <location>
        <position position="85"/>
    </location>
    <ligand>
        <name>anthranilate</name>
        <dbReference type="ChEBI" id="CHEBI:16567"/>
        <label>1</label>
    </ligand>
</feature>
<comment type="catalytic activity">
    <reaction evidence="7 9">
        <text>N-(5-phospho-beta-D-ribosyl)anthranilate + diphosphate = 5-phospho-alpha-D-ribose 1-diphosphate + anthranilate</text>
        <dbReference type="Rhea" id="RHEA:11768"/>
        <dbReference type="ChEBI" id="CHEBI:16567"/>
        <dbReference type="ChEBI" id="CHEBI:18277"/>
        <dbReference type="ChEBI" id="CHEBI:33019"/>
        <dbReference type="ChEBI" id="CHEBI:58017"/>
        <dbReference type="EC" id="2.4.2.18"/>
    </reaction>
</comment>
<sequence>MSVQPHLKQIIEGRTTLTREEARALMQSILAGELNDVEIAAMVGALAARGETPAELTGFVDTMRAAVTPIPLEADERLRLVDTCGTGGDGSRTFNISTAAALVAAAAPTAEAGTGVMVAKHGNRAITSQCGSADVLEALGIPVGLAPDEATEALRRHRFAFLHAPSLHPAMRAVMPVRKALGVRTVFNLLGPLTNPAGASAQVMGVYAPQAVELVAEAMVLLGTRHAFVVHGTAESADGTTRGLDEISISGPTHLAEVHNGIVTLSTIAPEDVGLTRAPMEALIGGDAGENARILRAVFAGESGPRRDIVLLNAAAVLVAADLAPTLRAGVELAAKTIDSGAVTELVATLARRG</sequence>
<dbReference type="EC" id="2.4.2.18" evidence="9"/>
<feature type="binding site" evidence="9">
    <location>
        <begin position="88"/>
        <end position="89"/>
    </location>
    <ligand>
        <name>5-phospho-alpha-D-ribose 1-diphosphate</name>
        <dbReference type="ChEBI" id="CHEBI:58017"/>
    </ligand>
</feature>
<dbReference type="GO" id="GO:0000287">
    <property type="term" value="F:magnesium ion binding"/>
    <property type="evidence" value="ECO:0007669"/>
    <property type="project" value="UniProtKB-UniRule"/>
</dbReference>
<reference evidence="12" key="1">
    <citation type="journal article" date="2014" name="Int. J. Syst. Evol. Microbiol.">
        <title>Complete genome sequence of Corynebacterium casei LMG S-19264T (=DSM 44701T), isolated from a smear-ripened cheese.</title>
        <authorList>
            <consortium name="US DOE Joint Genome Institute (JGI-PGF)"/>
            <person name="Walter F."/>
            <person name="Albersmeier A."/>
            <person name="Kalinowski J."/>
            <person name="Ruckert C."/>
        </authorList>
    </citation>
    <scope>NUCLEOTIDE SEQUENCE</scope>
    <source>
        <strain evidence="12">CGMCC 1.15447</strain>
    </source>
</reference>
<comment type="caution">
    <text evidence="12">The sequence shown here is derived from an EMBL/GenBank/DDBJ whole genome shotgun (WGS) entry which is preliminary data.</text>
</comment>
<feature type="binding site" evidence="9">
    <location>
        <position position="132"/>
    </location>
    <ligand>
        <name>5-phospho-alpha-D-ribose 1-diphosphate</name>
        <dbReference type="ChEBI" id="CHEBI:58017"/>
    </ligand>
</feature>
<comment type="subunit">
    <text evidence="9">Homodimer.</text>
</comment>
<dbReference type="GO" id="GO:0000162">
    <property type="term" value="P:L-tryptophan biosynthetic process"/>
    <property type="evidence" value="ECO:0007669"/>
    <property type="project" value="UniProtKB-UniRule"/>
</dbReference>
<feature type="binding site" evidence="9">
    <location>
        <position position="245"/>
    </location>
    <ligand>
        <name>Mg(2+)</name>
        <dbReference type="ChEBI" id="CHEBI:18420"/>
        <label>2</label>
    </ligand>
</feature>
<dbReference type="InterPro" id="IPR017459">
    <property type="entry name" value="Glycosyl_Trfase_fam3_N_dom"/>
</dbReference>
<dbReference type="InterPro" id="IPR035902">
    <property type="entry name" value="Nuc_phospho_transferase"/>
</dbReference>